<evidence type="ECO:0000313" key="1">
    <source>
        <dbReference type="EMBL" id="GJE89937.1"/>
    </source>
</evidence>
<protein>
    <submittedName>
        <fullName evidence="1">Uncharacterized protein</fullName>
    </submittedName>
</protein>
<accession>A0A9P3LDH4</accession>
<keyword evidence="2" id="KW-1185">Reference proteome</keyword>
<organism evidence="1 2">
    <name type="scientific">Phanerochaete sordida</name>
    <dbReference type="NCBI Taxonomy" id="48140"/>
    <lineage>
        <taxon>Eukaryota</taxon>
        <taxon>Fungi</taxon>
        <taxon>Dikarya</taxon>
        <taxon>Basidiomycota</taxon>
        <taxon>Agaricomycotina</taxon>
        <taxon>Agaricomycetes</taxon>
        <taxon>Polyporales</taxon>
        <taxon>Phanerochaetaceae</taxon>
        <taxon>Phanerochaete</taxon>
    </lineage>
</organism>
<sequence>MATATFTNPFPDSPVAVVISPPLNANFAVLPGASAVAPVLPGTFLVMFTKQEQLQPVVSVNNIDLEPDAQIDIGMYFPPPFPPARRAPAGVPDTAQVDYTVLNDTPAIAAVRFGAAAHGPSVAVGVGQSVAMCFGAEALASFGVAVAGRSARVNVTPAEVQGPVTLRLSSVFPQLVHGALGYTVDSLERAPALPRSYV</sequence>
<dbReference type="AlphaFoldDB" id="A0A9P3LDH4"/>
<gene>
    <name evidence="1" type="ORF">PsYK624_060500</name>
</gene>
<reference evidence="1 2" key="1">
    <citation type="submission" date="2021-08" db="EMBL/GenBank/DDBJ databases">
        <title>Draft Genome Sequence of Phanerochaete sordida strain YK-624.</title>
        <authorList>
            <person name="Mori T."/>
            <person name="Dohra H."/>
            <person name="Suzuki T."/>
            <person name="Kawagishi H."/>
            <person name="Hirai H."/>
        </authorList>
    </citation>
    <scope>NUCLEOTIDE SEQUENCE [LARGE SCALE GENOMIC DNA]</scope>
    <source>
        <strain evidence="1 2">YK-624</strain>
    </source>
</reference>
<dbReference type="Proteomes" id="UP000703269">
    <property type="component" value="Unassembled WGS sequence"/>
</dbReference>
<evidence type="ECO:0000313" key="2">
    <source>
        <dbReference type="Proteomes" id="UP000703269"/>
    </source>
</evidence>
<comment type="caution">
    <text evidence="1">The sequence shown here is derived from an EMBL/GenBank/DDBJ whole genome shotgun (WGS) entry which is preliminary data.</text>
</comment>
<dbReference type="EMBL" id="BPQB01000014">
    <property type="protein sequence ID" value="GJE89937.1"/>
    <property type="molecule type" value="Genomic_DNA"/>
</dbReference>
<name>A0A9P3LDH4_9APHY</name>
<proteinExistence type="predicted"/>